<organism evidence="6 7">
    <name type="scientific">candidate division KSB3 bacterium</name>
    <dbReference type="NCBI Taxonomy" id="2044937"/>
    <lineage>
        <taxon>Bacteria</taxon>
        <taxon>candidate division KSB3</taxon>
    </lineage>
</organism>
<dbReference type="Pfam" id="PF00468">
    <property type="entry name" value="Ribosomal_L34"/>
    <property type="match status" value="1"/>
</dbReference>
<evidence type="ECO:0000256" key="1">
    <source>
        <dbReference type="ARBA" id="ARBA00010111"/>
    </source>
</evidence>
<reference evidence="6 7" key="1">
    <citation type="submission" date="2017-10" db="EMBL/GenBank/DDBJ databases">
        <title>Novel microbial diversity and functional potential in the marine mammal oral microbiome.</title>
        <authorList>
            <person name="Dudek N.K."/>
            <person name="Sun C.L."/>
            <person name="Burstein D."/>
            <person name="Kantor R.S."/>
            <person name="Aliaga Goltsman D.S."/>
            <person name="Bik E.M."/>
            <person name="Thomas B.C."/>
            <person name="Banfield J.F."/>
            <person name="Relman D.A."/>
        </authorList>
    </citation>
    <scope>NUCLEOTIDE SEQUENCE [LARGE SCALE GENOMIC DNA]</scope>
    <source>
        <strain evidence="6">DOLJORAL78_47_16</strain>
    </source>
</reference>
<name>A0A2G6KAY7_9BACT</name>
<dbReference type="HAMAP" id="MF_00391">
    <property type="entry name" value="Ribosomal_bL34"/>
    <property type="match status" value="1"/>
</dbReference>
<dbReference type="PANTHER" id="PTHR14503">
    <property type="entry name" value="MITOCHONDRIAL RIBOSOMAL PROTEIN 34 FAMILY MEMBER"/>
    <property type="match status" value="1"/>
</dbReference>
<dbReference type="PROSITE" id="PS00784">
    <property type="entry name" value="RIBOSOMAL_L34"/>
    <property type="match status" value="1"/>
</dbReference>
<proteinExistence type="inferred from homology"/>
<dbReference type="AlphaFoldDB" id="A0A2G6KAY7"/>
<comment type="similarity">
    <text evidence="1 5">Belongs to the bacterial ribosomal protein bL34 family.</text>
</comment>
<dbReference type="EMBL" id="PDSK01000117">
    <property type="protein sequence ID" value="PIE32152.1"/>
    <property type="molecule type" value="Genomic_DNA"/>
</dbReference>
<dbReference type="GO" id="GO:0005840">
    <property type="term" value="C:ribosome"/>
    <property type="evidence" value="ECO:0007669"/>
    <property type="project" value="UniProtKB-KW"/>
</dbReference>
<evidence type="ECO:0000313" key="6">
    <source>
        <dbReference type="EMBL" id="PIE32152.1"/>
    </source>
</evidence>
<comment type="caution">
    <text evidence="6">The sequence shown here is derived from an EMBL/GenBank/DDBJ whole genome shotgun (WGS) entry which is preliminary data.</text>
</comment>
<sequence>MSKRTYQPKNKVRKRVHGFRARMSTKAGRLILKRRRAKGRKRLTV</sequence>
<protein>
    <recommendedName>
        <fullName evidence="4 5">Large ribosomal subunit protein bL34</fullName>
    </recommendedName>
</protein>
<accession>A0A2G6KAY7</accession>
<dbReference type="GO" id="GO:1990904">
    <property type="term" value="C:ribonucleoprotein complex"/>
    <property type="evidence" value="ECO:0007669"/>
    <property type="project" value="UniProtKB-KW"/>
</dbReference>
<dbReference type="GO" id="GO:0006412">
    <property type="term" value="P:translation"/>
    <property type="evidence" value="ECO:0007669"/>
    <property type="project" value="UniProtKB-UniRule"/>
</dbReference>
<evidence type="ECO:0000256" key="3">
    <source>
        <dbReference type="ARBA" id="ARBA00023274"/>
    </source>
</evidence>
<dbReference type="NCBIfam" id="TIGR01030">
    <property type="entry name" value="rpmH_bact"/>
    <property type="match status" value="1"/>
</dbReference>
<dbReference type="InterPro" id="IPR000271">
    <property type="entry name" value="Ribosomal_bL34"/>
</dbReference>
<evidence type="ECO:0000256" key="4">
    <source>
        <dbReference type="ARBA" id="ARBA00035177"/>
    </source>
</evidence>
<dbReference type="PANTHER" id="PTHR14503:SF4">
    <property type="entry name" value="LARGE RIBOSOMAL SUBUNIT PROTEIN BL34M"/>
    <property type="match status" value="1"/>
</dbReference>
<dbReference type="FunFam" id="1.10.287.3980:FF:000001">
    <property type="entry name" value="Mitochondrial ribosomal protein L34"/>
    <property type="match status" value="1"/>
</dbReference>
<keyword evidence="2 5" id="KW-0689">Ribosomal protein</keyword>
<dbReference type="GO" id="GO:0003735">
    <property type="term" value="F:structural constituent of ribosome"/>
    <property type="evidence" value="ECO:0007669"/>
    <property type="project" value="InterPro"/>
</dbReference>
<evidence type="ECO:0000256" key="2">
    <source>
        <dbReference type="ARBA" id="ARBA00022980"/>
    </source>
</evidence>
<gene>
    <name evidence="5" type="primary">rpmH</name>
    <name evidence="6" type="ORF">CSA56_16205</name>
</gene>
<keyword evidence="3 5" id="KW-0687">Ribonucleoprotein</keyword>
<evidence type="ECO:0000256" key="5">
    <source>
        <dbReference type="HAMAP-Rule" id="MF_00391"/>
    </source>
</evidence>
<dbReference type="Gene3D" id="1.10.287.3980">
    <property type="match status" value="1"/>
</dbReference>
<evidence type="ECO:0000313" key="7">
    <source>
        <dbReference type="Proteomes" id="UP000230821"/>
    </source>
</evidence>
<dbReference type="InterPro" id="IPR020939">
    <property type="entry name" value="Ribosomal_bL34_CS"/>
</dbReference>
<dbReference type="Proteomes" id="UP000230821">
    <property type="component" value="Unassembled WGS sequence"/>
</dbReference>